<keyword evidence="3" id="KW-1185">Reference proteome</keyword>
<reference evidence="2 3" key="1">
    <citation type="submission" date="2022-03" db="EMBL/GenBank/DDBJ databases">
        <title>Genome data of Colletotrichum spp.</title>
        <authorList>
            <person name="Utami Y.D."/>
            <person name="Hiruma K."/>
        </authorList>
    </citation>
    <scope>NUCLEOTIDE SEQUENCE [LARGE SCALE GENOMIC DNA]</scope>
    <source>
        <strain evidence="2 3">MAFF 239500</strain>
    </source>
</reference>
<gene>
    <name evidence="2" type="ORF">ColSpa_11241</name>
</gene>
<evidence type="ECO:0000313" key="3">
    <source>
        <dbReference type="Proteomes" id="UP001055115"/>
    </source>
</evidence>
<organism evidence="2 3">
    <name type="scientific">Colletotrichum spaethianum</name>
    <dbReference type="NCBI Taxonomy" id="700344"/>
    <lineage>
        <taxon>Eukaryota</taxon>
        <taxon>Fungi</taxon>
        <taxon>Dikarya</taxon>
        <taxon>Ascomycota</taxon>
        <taxon>Pezizomycotina</taxon>
        <taxon>Sordariomycetes</taxon>
        <taxon>Hypocreomycetidae</taxon>
        <taxon>Glomerellales</taxon>
        <taxon>Glomerellaceae</taxon>
        <taxon>Colletotrichum</taxon>
        <taxon>Colletotrichum spaethianum species complex</taxon>
    </lineage>
</organism>
<sequence length="149" mass="16535">MKAADLDESLPLPRYPSPYRSLAQPPLPQRNLDSYGDARPCGCCEHHEVKKRVGKKLQKKRFEPNTPIMELPQRLKEGDNRREGDPVPNQGPSVFMEMNQSIFGLIAAAGGSRVGFQDLFESSDDESADDHGSHDRHLSAGEDRTHGLG</sequence>
<feature type="compositionally biased region" description="Basic and acidic residues" evidence="1">
    <location>
        <begin position="73"/>
        <end position="85"/>
    </location>
</feature>
<evidence type="ECO:0000313" key="2">
    <source>
        <dbReference type="EMBL" id="GKT51060.1"/>
    </source>
</evidence>
<dbReference type="Proteomes" id="UP001055115">
    <property type="component" value="Unassembled WGS sequence"/>
</dbReference>
<dbReference type="EMBL" id="BQXU01000044">
    <property type="protein sequence ID" value="GKT51060.1"/>
    <property type="molecule type" value="Genomic_DNA"/>
</dbReference>
<feature type="region of interest" description="Disordered" evidence="1">
    <location>
        <begin position="1"/>
        <end position="33"/>
    </location>
</feature>
<protein>
    <submittedName>
        <fullName evidence="2">Sterol 3-beta-glucosyltransferase UGT80A2</fullName>
    </submittedName>
</protein>
<name>A0AA37UPN1_9PEZI</name>
<dbReference type="GeneID" id="73332043"/>
<feature type="region of interest" description="Disordered" evidence="1">
    <location>
        <begin position="64"/>
        <end position="92"/>
    </location>
</feature>
<dbReference type="RefSeq" id="XP_049133410.1">
    <property type="nucleotide sequence ID" value="XM_049277453.1"/>
</dbReference>
<feature type="region of interest" description="Disordered" evidence="1">
    <location>
        <begin position="120"/>
        <end position="149"/>
    </location>
</feature>
<dbReference type="AlphaFoldDB" id="A0AA37UPN1"/>
<accession>A0AA37UPN1</accession>
<feature type="compositionally biased region" description="Basic and acidic residues" evidence="1">
    <location>
        <begin position="129"/>
        <end position="149"/>
    </location>
</feature>
<evidence type="ECO:0000256" key="1">
    <source>
        <dbReference type="SAM" id="MobiDB-lite"/>
    </source>
</evidence>
<comment type="caution">
    <text evidence="2">The sequence shown here is derived from an EMBL/GenBank/DDBJ whole genome shotgun (WGS) entry which is preliminary data.</text>
</comment>
<proteinExistence type="predicted"/>